<evidence type="ECO:0000256" key="3">
    <source>
        <dbReference type="ARBA" id="ARBA00022630"/>
    </source>
</evidence>
<keyword evidence="5" id="KW-0157">Chromophore</keyword>
<feature type="compositionally biased region" description="Polar residues" evidence="7">
    <location>
        <begin position="489"/>
        <end position="501"/>
    </location>
</feature>
<feature type="domain" description="PAS" evidence="8">
    <location>
        <begin position="189"/>
        <end position="262"/>
    </location>
</feature>
<keyword evidence="3" id="KW-0285">Flavoprotein</keyword>
<evidence type="ECO:0000259" key="9">
    <source>
        <dbReference type="PROSITE" id="PS50113"/>
    </source>
</evidence>
<dbReference type="PANTHER" id="PTHR47429:SF8">
    <property type="entry name" value="PHOTOTROPIN-1-LIKE"/>
    <property type="match status" value="1"/>
</dbReference>
<name>A0A126X408_PALLY</name>
<dbReference type="CDD" id="cd00130">
    <property type="entry name" value="PAS"/>
    <property type="match status" value="1"/>
</dbReference>
<evidence type="ECO:0000256" key="1">
    <source>
        <dbReference type="ARBA" id="ARBA00022543"/>
    </source>
</evidence>
<feature type="domain" description="PAC" evidence="9">
    <location>
        <begin position="263"/>
        <end position="317"/>
    </location>
</feature>
<evidence type="ECO:0000259" key="8">
    <source>
        <dbReference type="PROSITE" id="PS50112"/>
    </source>
</evidence>
<keyword evidence="1" id="KW-0600">Photoreceptor protein</keyword>
<dbReference type="PANTHER" id="PTHR47429">
    <property type="entry name" value="PROTEIN TWIN LOV 1"/>
    <property type="match status" value="1"/>
</dbReference>
<dbReference type="Gene3D" id="3.30.450.20">
    <property type="entry name" value="PAS domain"/>
    <property type="match status" value="1"/>
</dbReference>
<feature type="compositionally biased region" description="Basic residues" evidence="7">
    <location>
        <begin position="437"/>
        <end position="450"/>
    </location>
</feature>
<dbReference type="Pfam" id="PF13426">
    <property type="entry name" value="PAS_9"/>
    <property type="match status" value="1"/>
</dbReference>
<dbReference type="GO" id="GO:0009637">
    <property type="term" value="P:response to blue light"/>
    <property type="evidence" value="ECO:0007669"/>
    <property type="project" value="UniProtKB-ARBA"/>
</dbReference>
<dbReference type="PROSITE" id="PS50113">
    <property type="entry name" value="PAC"/>
    <property type="match status" value="1"/>
</dbReference>
<evidence type="ECO:0000313" key="10">
    <source>
        <dbReference type="EMBL" id="AML79419.1"/>
    </source>
</evidence>
<organism evidence="10">
    <name type="scientific">Pallavicinia lyellii</name>
    <name type="common">Liverwort</name>
    <name type="synonym">Jungermannia lyellii</name>
    <dbReference type="NCBI Taxonomy" id="56939"/>
    <lineage>
        <taxon>Eukaryota</taxon>
        <taxon>Viridiplantae</taxon>
        <taxon>Streptophyta</taxon>
        <taxon>Embryophyta</taxon>
        <taxon>Marchantiophyta</taxon>
        <taxon>Jungermanniopsida</taxon>
        <taxon>Pelliidae</taxon>
        <taxon>Pallaviciniales</taxon>
        <taxon>Pallaviciniineae</taxon>
        <taxon>Pallaviciniaceae</taxon>
        <taxon>Pallavicinia</taxon>
    </lineage>
</organism>
<feature type="compositionally biased region" description="Polar residues" evidence="7">
    <location>
        <begin position="452"/>
        <end position="465"/>
    </location>
</feature>
<feature type="compositionally biased region" description="Basic and acidic residues" evidence="7">
    <location>
        <begin position="511"/>
        <end position="521"/>
    </location>
</feature>
<keyword evidence="6" id="KW-0675">Receptor</keyword>
<evidence type="ECO:0000256" key="4">
    <source>
        <dbReference type="ARBA" id="ARBA00022643"/>
    </source>
</evidence>
<dbReference type="AlphaFoldDB" id="A0A126X408"/>
<dbReference type="GO" id="GO:0005634">
    <property type="term" value="C:nucleus"/>
    <property type="evidence" value="ECO:0007669"/>
    <property type="project" value="TreeGrafter"/>
</dbReference>
<feature type="compositionally biased region" description="Polar residues" evidence="7">
    <location>
        <begin position="372"/>
        <end position="402"/>
    </location>
</feature>
<dbReference type="PROSITE" id="PS50112">
    <property type="entry name" value="PAS"/>
    <property type="match status" value="1"/>
</dbReference>
<dbReference type="InterPro" id="IPR000700">
    <property type="entry name" value="PAS-assoc_C"/>
</dbReference>
<proteinExistence type="evidence at transcript level"/>
<keyword evidence="4" id="KW-0288">FMN</keyword>
<dbReference type="SMART" id="SM00086">
    <property type="entry name" value="PAC"/>
    <property type="match status" value="1"/>
</dbReference>
<accession>A0A126X408</accession>
<feature type="region of interest" description="Disordered" evidence="7">
    <location>
        <begin position="333"/>
        <end position="540"/>
    </location>
</feature>
<dbReference type="InterPro" id="IPR001610">
    <property type="entry name" value="PAC"/>
</dbReference>
<evidence type="ECO:0000256" key="5">
    <source>
        <dbReference type="ARBA" id="ARBA00022991"/>
    </source>
</evidence>
<evidence type="ECO:0000256" key="6">
    <source>
        <dbReference type="ARBA" id="ARBA00023170"/>
    </source>
</evidence>
<protein>
    <submittedName>
        <fullName evidence="10">Putative LOV domain-containing protein</fullName>
    </submittedName>
</protein>
<sequence>MGIPFVSSQADLARDERNAKHGVGNSFPVPRYSKFTGPAWDDAFRAAELLLKDSVVPAASQGKHIVGEAQDNELLTTQYAELSLNDLVAELEAAEKDSVSPFQCEGFREAMNGRAGSRQAKMDYGLKTETPPNSEVSDVVLSAREAQWGYKVVLKDSSRDSTPRTSIGSGSSWGCSTEMFGYSRVIPGVSAEVRDALSSFQLAFLVSDATCDDYPILYASPGFTTMTGYTADEVSGKNCRFLQGVDTDMAEVARVRDALKNGRIYSGSLLNYKKDGTSFWNLLTISPIKDDQGKVIKYIGMQAEQKSAAKLCKPLKGQKLRDGNTPTAVEVEKPALGPAAKRRTLGGSLPKPPVNPQKIPAVAQRDSEAKSRSSFTGVDSQNVPSQTTSRRYSLTLSAQSSDDGCGRDSFSPKGAMEARSDSHGAAAGGESDPPKSKTNRRSSRIFRLFRKTSASSRSSQDTCPTSRDDSDLSDSDAWEESARNRRRGSSLNPRAATSSEWRQGLAASVDTIRDKLNERMESTTSPSSDGEKKQFCIVHT</sequence>
<dbReference type="InterPro" id="IPR035965">
    <property type="entry name" value="PAS-like_dom_sf"/>
</dbReference>
<evidence type="ECO:0000256" key="2">
    <source>
        <dbReference type="ARBA" id="ARBA00022606"/>
    </source>
</evidence>
<dbReference type="InterPro" id="IPR000014">
    <property type="entry name" value="PAS"/>
</dbReference>
<evidence type="ECO:0000256" key="7">
    <source>
        <dbReference type="SAM" id="MobiDB-lite"/>
    </source>
</evidence>
<dbReference type="EMBL" id="KU701898">
    <property type="protein sequence ID" value="AML79419.1"/>
    <property type="molecule type" value="mRNA"/>
</dbReference>
<keyword evidence="2" id="KW-0716">Sensory transduction</keyword>
<dbReference type="NCBIfam" id="TIGR00229">
    <property type="entry name" value="sensory_box"/>
    <property type="match status" value="1"/>
</dbReference>
<dbReference type="SUPFAM" id="SSF55785">
    <property type="entry name" value="PYP-like sensor domain (PAS domain)"/>
    <property type="match status" value="1"/>
</dbReference>
<dbReference type="GO" id="GO:0009881">
    <property type="term" value="F:photoreceptor activity"/>
    <property type="evidence" value="ECO:0007669"/>
    <property type="project" value="UniProtKB-KW"/>
</dbReference>
<reference evidence="10" key="1">
    <citation type="journal article" date="2016" name="Proc. Natl. Acad. Sci. U.S.A.">
        <title>Functional and topological diversity of LOV domain photoreceptors.</title>
        <authorList>
            <person name="Glantz S.T."/>
            <person name="Carpenter E.J."/>
            <person name="Melkonian M."/>
            <person name="Gardner K.H."/>
            <person name="Boyden E.S."/>
            <person name="Wong G.K."/>
            <person name="Chow B.Y."/>
        </authorList>
    </citation>
    <scope>NUCLEOTIDE SEQUENCE</scope>
    <source>
        <strain evidence="10">YFGP_2015059</strain>
    </source>
</reference>